<dbReference type="PANTHER" id="PTHR33204:SF37">
    <property type="entry name" value="HTH-TYPE TRANSCRIPTIONAL REGULATOR YODB"/>
    <property type="match status" value="1"/>
</dbReference>
<dbReference type="SUPFAM" id="SSF46785">
    <property type="entry name" value="Winged helix' DNA-binding domain"/>
    <property type="match status" value="1"/>
</dbReference>
<proteinExistence type="predicted"/>
<keyword evidence="3" id="KW-0804">Transcription</keyword>
<dbReference type="SUPFAM" id="SSF54060">
    <property type="entry name" value="His-Me finger endonucleases"/>
    <property type="match status" value="1"/>
</dbReference>
<keyword evidence="1" id="KW-0805">Transcription regulation</keyword>
<comment type="caution">
    <text evidence="5">The sequence shown here is derived from an EMBL/GenBank/DDBJ whole genome shotgun (WGS) entry which is preliminary data.</text>
</comment>
<dbReference type="InterPro" id="IPR036390">
    <property type="entry name" value="WH_DNA-bd_sf"/>
</dbReference>
<evidence type="ECO:0000313" key="5">
    <source>
        <dbReference type="EMBL" id="PWK84285.1"/>
    </source>
</evidence>
<dbReference type="Pfam" id="PF01638">
    <property type="entry name" value="HxlR"/>
    <property type="match status" value="1"/>
</dbReference>
<reference evidence="5 6" key="1">
    <citation type="submission" date="2018-05" db="EMBL/GenBank/DDBJ databases">
        <title>Genomic Encyclopedia of Type Strains, Phase IV (KMG-IV): sequencing the most valuable type-strain genomes for metagenomic binning, comparative biology and taxonomic classification.</title>
        <authorList>
            <person name="Goeker M."/>
        </authorList>
    </citation>
    <scope>NUCLEOTIDE SEQUENCE [LARGE SCALE GENOMIC DNA]</scope>
    <source>
        <strain evidence="5 6">DSM 45480</strain>
    </source>
</reference>
<dbReference type="PROSITE" id="PS51118">
    <property type="entry name" value="HTH_HXLR"/>
    <property type="match status" value="1"/>
</dbReference>
<evidence type="ECO:0000256" key="2">
    <source>
        <dbReference type="ARBA" id="ARBA00023125"/>
    </source>
</evidence>
<dbReference type="Proteomes" id="UP000246005">
    <property type="component" value="Unassembled WGS sequence"/>
</dbReference>
<accession>A0A316HVY8</accession>
<evidence type="ECO:0000259" key="4">
    <source>
        <dbReference type="PROSITE" id="PS51118"/>
    </source>
</evidence>
<dbReference type="Pfam" id="PF13392">
    <property type="entry name" value="HNH_3"/>
    <property type="match status" value="1"/>
</dbReference>
<evidence type="ECO:0000256" key="3">
    <source>
        <dbReference type="ARBA" id="ARBA00023163"/>
    </source>
</evidence>
<dbReference type="InterPro" id="IPR003615">
    <property type="entry name" value="HNH_nuc"/>
</dbReference>
<dbReference type="EMBL" id="QGHB01000009">
    <property type="protein sequence ID" value="PWK84285.1"/>
    <property type="molecule type" value="Genomic_DNA"/>
</dbReference>
<gene>
    <name evidence="5" type="ORF">C8D88_109371</name>
</gene>
<dbReference type="InterPro" id="IPR036388">
    <property type="entry name" value="WH-like_DNA-bd_sf"/>
</dbReference>
<feature type="domain" description="HTH hxlR-type" evidence="4">
    <location>
        <begin position="110"/>
        <end position="208"/>
    </location>
</feature>
<name>A0A316HVY8_9PSEU</name>
<sequence length="217" mass="24523">MGEHRLVMEAVLGRLLSPRETVHHKNGIRDDNRPENLELWVRNHPSGQRVRDLIAFAHEILGRYQSTPADAPNPTSAVDHALTSTLRHLTVSAVTRYANDVEFNVFAKACPSRPTLEHVTGRWGSLTMGALVDGPLRFNELRRRVDGVSEKMLSQTLHALERDGLVHRDAQPTNPPRVDYSLTPLGRETAERLLSLIHLLEERMPEVLEAQRAYDAR</sequence>
<evidence type="ECO:0000256" key="1">
    <source>
        <dbReference type="ARBA" id="ARBA00023015"/>
    </source>
</evidence>
<dbReference type="GO" id="GO:0003677">
    <property type="term" value="F:DNA binding"/>
    <property type="evidence" value="ECO:0007669"/>
    <property type="project" value="UniProtKB-KW"/>
</dbReference>
<protein>
    <submittedName>
        <fullName evidence="5">HxlR family transcriptional regulator</fullName>
    </submittedName>
</protein>
<dbReference type="Gene3D" id="1.10.10.10">
    <property type="entry name" value="Winged helix-like DNA-binding domain superfamily/Winged helix DNA-binding domain"/>
    <property type="match status" value="1"/>
</dbReference>
<organism evidence="5 6">
    <name type="scientific">Lentzea atacamensis</name>
    <dbReference type="NCBI Taxonomy" id="531938"/>
    <lineage>
        <taxon>Bacteria</taxon>
        <taxon>Bacillati</taxon>
        <taxon>Actinomycetota</taxon>
        <taxon>Actinomycetes</taxon>
        <taxon>Pseudonocardiales</taxon>
        <taxon>Pseudonocardiaceae</taxon>
        <taxon>Lentzea</taxon>
    </lineage>
</organism>
<keyword evidence="2" id="KW-0238">DNA-binding</keyword>
<evidence type="ECO:0000313" key="6">
    <source>
        <dbReference type="Proteomes" id="UP000246005"/>
    </source>
</evidence>
<dbReference type="Gene3D" id="3.90.75.20">
    <property type="match status" value="1"/>
</dbReference>
<dbReference type="AlphaFoldDB" id="A0A316HVY8"/>
<dbReference type="PANTHER" id="PTHR33204">
    <property type="entry name" value="TRANSCRIPTIONAL REGULATOR, MARR FAMILY"/>
    <property type="match status" value="1"/>
</dbReference>
<dbReference type="InterPro" id="IPR002577">
    <property type="entry name" value="HTH_HxlR"/>
</dbReference>
<dbReference type="InterPro" id="IPR044925">
    <property type="entry name" value="His-Me_finger_sf"/>
</dbReference>